<evidence type="ECO:0000313" key="8">
    <source>
        <dbReference type="EMBL" id="WAS27875.1"/>
    </source>
</evidence>
<evidence type="ECO:0000256" key="2">
    <source>
        <dbReference type="ARBA" id="ARBA00012452"/>
    </source>
</evidence>
<evidence type="ECO:0000259" key="7">
    <source>
        <dbReference type="PROSITE" id="PS50405"/>
    </source>
</evidence>
<dbReference type="InterPro" id="IPR004046">
    <property type="entry name" value="GST_C"/>
</dbReference>
<dbReference type="PANTHER" id="PTHR11571:SF224">
    <property type="entry name" value="HEMATOPOIETIC PROSTAGLANDIN D SYNTHASE"/>
    <property type="match status" value="1"/>
</dbReference>
<dbReference type="SUPFAM" id="SSF47616">
    <property type="entry name" value="GST C-terminal domain-like"/>
    <property type="match status" value="1"/>
</dbReference>
<dbReference type="FunFam" id="1.20.1050.10:FF:000030">
    <property type="entry name" value="Glutathione S-transferase S1"/>
    <property type="match status" value="1"/>
</dbReference>
<dbReference type="SFLD" id="SFLDG00363">
    <property type="entry name" value="AMPS_(cytGST):_Alpha-__Mu-__Pi"/>
    <property type="match status" value="1"/>
</dbReference>
<dbReference type="PANTHER" id="PTHR11571">
    <property type="entry name" value="GLUTATHIONE S-TRANSFERASE"/>
    <property type="match status" value="1"/>
</dbReference>
<dbReference type="InterPro" id="IPR004045">
    <property type="entry name" value="Glutathione_S-Trfase_N"/>
</dbReference>
<dbReference type="PROSITE" id="PS50405">
    <property type="entry name" value="GST_CTER"/>
    <property type="match status" value="1"/>
</dbReference>
<dbReference type="GO" id="GO:0004602">
    <property type="term" value="F:glutathione peroxidase activity"/>
    <property type="evidence" value="ECO:0007669"/>
    <property type="project" value="UniProtKB-ARBA"/>
</dbReference>
<name>A0A9E9GFA4_MYTSE</name>
<evidence type="ECO:0000259" key="6">
    <source>
        <dbReference type="PROSITE" id="PS50404"/>
    </source>
</evidence>
<reference evidence="8" key="1">
    <citation type="submission" date="2022-02" db="EMBL/GenBank/DDBJ databases">
        <authorList>
            <person name="Rao X."/>
        </authorList>
    </citation>
    <scope>NUCLEOTIDE SEQUENCE</scope>
</reference>
<protein>
    <recommendedName>
        <fullName evidence="2">glutathione transferase</fullName>
        <ecNumber evidence="2">2.5.1.18</ecNumber>
    </recommendedName>
</protein>
<dbReference type="InterPro" id="IPR040079">
    <property type="entry name" value="Glutathione_S-Trfase"/>
</dbReference>
<keyword evidence="3" id="KW-0808">Transferase</keyword>
<dbReference type="Pfam" id="PF02798">
    <property type="entry name" value="GST_N"/>
    <property type="match status" value="1"/>
</dbReference>
<dbReference type="FunFam" id="3.40.30.10:FF:000035">
    <property type="entry name" value="hematopoietic prostaglandin D synthase"/>
    <property type="match status" value="1"/>
</dbReference>
<evidence type="ECO:0000256" key="1">
    <source>
        <dbReference type="ARBA" id="ARBA00011738"/>
    </source>
</evidence>
<dbReference type="EMBL" id="OM867780">
    <property type="protein sequence ID" value="WAS27875.1"/>
    <property type="molecule type" value="mRNA"/>
</dbReference>
<dbReference type="GO" id="GO:0004364">
    <property type="term" value="F:glutathione transferase activity"/>
    <property type="evidence" value="ECO:0007669"/>
    <property type="project" value="UniProtKB-EC"/>
</dbReference>
<dbReference type="InterPro" id="IPR050213">
    <property type="entry name" value="GST_superfamily"/>
</dbReference>
<feature type="domain" description="GST N-terminal" evidence="6">
    <location>
        <begin position="2"/>
        <end position="79"/>
    </location>
</feature>
<dbReference type="AlphaFoldDB" id="A0A9E9GFA4"/>
<feature type="domain" description="GST C-terminal" evidence="7">
    <location>
        <begin position="81"/>
        <end position="206"/>
    </location>
</feature>
<dbReference type="Gene3D" id="3.40.30.10">
    <property type="entry name" value="Glutaredoxin"/>
    <property type="match status" value="1"/>
</dbReference>
<proteinExistence type="evidence at transcript level"/>
<dbReference type="SUPFAM" id="SSF52833">
    <property type="entry name" value="Thioredoxin-like"/>
    <property type="match status" value="1"/>
</dbReference>
<dbReference type="InterPro" id="IPR036249">
    <property type="entry name" value="Thioredoxin-like_sf"/>
</dbReference>
<dbReference type="CDD" id="cd03192">
    <property type="entry name" value="GST_C_Sigma_like"/>
    <property type="match status" value="1"/>
</dbReference>
<evidence type="ECO:0000256" key="4">
    <source>
        <dbReference type="ARBA" id="ARBA00038317"/>
    </source>
</evidence>
<dbReference type="CDD" id="cd03039">
    <property type="entry name" value="GST_N_Sigma_like"/>
    <property type="match status" value="1"/>
</dbReference>
<accession>A0A9E9GFA4</accession>
<dbReference type="Pfam" id="PF14497">
    <property type="entry name" value="GST_C_3"/>
    <property type="match status" value="1"/>
</dbReference>
<comment type="catalytic activity">
    <reaction evidence="5">
        <text>RX + glutathione = an S-substituted glutathione + a halide anion + H(+)</text>
        <dbReference type="Rhea" id="RHEA:16437"/>
        <dbReference type="ChEBI" id="CHEBI:15378"/>
        <dbReference type="ChEBI" id="CHEBI:16042"/>
        <dbReference type="ChEBI" id="CHEBI:17792"/>
        <dbReference type="ChEBI" id="CHEBI:57925"/>
        <dbReference type="ChEBI" id="CHEBI:90779"/>
        <dbReference type="EC" id="2.5.1.18"/>
    </reaction>
</comment>
<dbReference type="Gene3D" id="1.20.1050.10">
    <property type="match status" value="1"/>
</dbReference>
<evidence type="ECO:0000256" key="3">
    <source>
        <dbReference type="ARBA" id="ARBA00022679"/>
    </source>
</evidence>
<dbReference type="PROSITE" id="PS50404">
    <property type="entry name" value="GST_NTER"/>
    <property type="match status" value="1"/>
</dbReference>
<comment type="similarity">
    <text evidence="4">Belongs to the GST superfamily. Sigma family.</text>
</comment>
<organism evidence="8">
    <name type="scientific">Mythimna separata</name>
    <name type="common">Oriental armyworm</name>
    <name type="synonym">Pseudaletia separata</name>
    <dbReference type="NCBI Taxonomy" id="271217"/>
    <lineage>
        <taxon>Eukaryota</taxon>
        <taxon>Metazoa</taxon>
        <taxon>Ecdysozoa</taxon>
        <taxon>Arthropoda</taxon>
        <taxon>Hexapoda</taxon>
        <taxon>Insecta</taxon>
        <taxon>Pterygota</taxon>
        <taxon>Neoptera</taxon>
        <taxon>Endopterygota</taxon>
        <taxon>Lepidoptera</taxon>
        <taxon>Glossata</taxon>
        <taxon>Ditrysia</taxon>
        <taxon>Noctuoidea</taxon>
        <taxon>Noctuidae</taxon>
        <taxon>Noctuinae</taxon>
        <taxon>Hadenini</taxon>
        <taxon>Mythimna</taxon>
    </lineage>
</organism>
<gene>
    <name evidence="8" type="primary">GSTs4</name>
</gene>
<evidence type="ECO:0000256" key="5">
    <source>
        <dbReference type="ARBA" id="ARBA00047960"/>
    </source>
</evidence>
<dbReference type="GO" id="GO:0006749">
    <property type="term" value="P:glutathione metabolic process"/>
    <property type="evidence" value="ECO:0007669"/>
    <property type="project" value="TreeGrafter"/>
</dbReference>
<dbReference type="EC" id="2.5.1.18" evidence="2"/>
<dbReference type="SFLD" id="SFLDG01205">
    <property type="entry name" value="AMPS.1"/>
    <property type="match status" value="1"/>
</dbReference>
<dbReference type="InterPro" id="IPR036282">
    <property type="entry name" value="Glutathione-S-Trfase_C_sf"/>
</dbReference>
<dbReference type="InterPro" id="IPR010987">
    <property type="entry name" value="Glutathione-S-Trfase_C-like"/>
</dbReference>
<dbReference type="SFLD" id="SFLDS00019">
    <property type="entry name" value="Glutathione_Transferase_(cytos"/>
    <property type="match status" value="1"/>
</dbReference>
<comment type="subunit">
    <text evidence="1">Homodimer.</text>
</comment>
<sequence length="206" mass="23596">MSKYVFYYFDAKALGESSRLLMAYGGQEFEDRRHTDEEWPAIKPKMLFGTVPLLEIDGKQYAQSKAISRYLGRKYGLVGDTPEDALEIDQIVDFLVDFRLKAEETSPRLMPDAAVRERNYAAYSKNVFPDYLEKLNAIIVKNNGHLALGKLTWADFMLAGSFDYLRNLLRMPDLSTKYPAFQQVVDNVYSIPQVKSYADAAPYTEE</sequence>